<evidence type="ECO:0000256" key="5">
    <source>
        <dbReference type="ARBA" id="ARBA00023157"/>
    </source>
</evidence>
<sequence length="409" mass="47827">MVGSRLAPILVLAIMVWNVDAEHLKSRVHSKMQRLNLGDFKNLRREAKGKLHSRTHHFMGKHSALMIDQDDVIKKKHMEFTYAKQCSVECARHEVCVKHTGTGNTKCVHKKFLKESRQLSRFNKRHRKGGKRHNHLMKEQRGFHGKYNHLESRVKELDERPNTIRNKQLKAMKKTKKHNRDFLSQHQLIENMDAVDELMHMGEGSQTEISRKYPQCVNKIEEIKRRLNGWFVSLHTQKKEHRSKKYRMNHSQIRKPKHFGDFRTFGQCNCGASVMWERRSLDKDGDTYLTNAELAILEDIHEEKCITPLLESCDTDKDKMLSKKEWCCCFTDTEAPCFKHLEKDKIGTNDQGYKPRCTTEGFYEKTQCDPTGKVCWCSDLDGNHIANTKILGNPHCERFDSAGRPVREL</sequence>
<feature type="disulfide bond" evidence="7">
    <location>
        <begin position="368"/>
        <end position="375"/>
    </location>
</feature>
<dbReference type="InterPro" id="IPR018247">
    <property type="entry name" value="EF_Hand_1_Ca_BS"/>
</dbReference>
<dbReference type="InterPro" id="IPR000716">
    <property type="entry name" value="Thyroglobulin_1"/>
</dbReference>
<comment type="subcellular location">
    <subcellularLocation>
        <location evidence="1">Secreted</location>
    </subcellularLocation>
</comment>
<evidence type="ECO:0000256" key="2">
    <source>
        <dbReference type="ARBA" id="ARBA00022525"/>
    </source>
</evidence>
<dbReference type="SUPFAM" id="SSF47473">
    <property type="entry name" value="EF-hand"/>
    <property type="match status" value="1"/>
</dbReference>
<dbReference type="EMBL" id="NEDP02002059">
    <property type="protein sequence ID" value="OWF51859.1"/>
    <property type="molecule type" value="Genomic_DNA"/>
</dbReference>
<dbReference type="Pfam" id="PF00086">
    <property type="entry name" value="Thyroglobulin_1"/>
    <property type="match status" value="1"/>
</dbReference>
<feature type="signal peptide" evidence="8">
    <location>
        <begin position="1"/>
        <end position="21"/>
    </location>
</feature>
<dbReference type="GO" id="GO:0005615">
    <property type="term" value="C:extracellular space"/>
    <property type="evidence" value="ECO:0007669"/>
    <property type="project" value="TreeGrafter"/>
</dbReference>
<keyword evidence="11" id="KW-1185">Reference proteome</keyword>
<dbReference type="SMART" id="SM00211">
    <property type="entry name" value="TY"/>
    <property type="match status" value="1"/>
</dbReference>
<keyword evidence="5 7" id="KW-1015">Disulfide bond</keyword>
<dbReference type="PANTHER" id="PTHR13866">
    <property type="entry name" value="SPARC OSTEONECTIN"/>
    <property type="match status" value="1"/>
</dbReference>
<keyword evidence="6" id="KW-0325">Glycoprotein</keyword>
<dbReference type="GO" id="GO:0005518">
    <property type="term" value="F:collagen binding"/>
    <property type="evidence" value="ECO:0007669"/>
    <property type="project" value="TreeGrafter"/>
</dbReference>
<evidence type="ECO:0000256" key="4">
    <source>
        <dbReference type="ARBA" id="ARBA00022837"/>
    </source>
</evidence>
<dbReference type="GO" id="GO:0005509">
    <property type="term" value="F:calcium ion binding"/>
    <property type="evidence" value="ECO:0007669"/>
    <property type="project" value="InterPro"/>
</dbReference>
<dbReference type="PROSITE" id="PS00018">
    <property type="entry name" value="EF_HAND_1"/>
    <property type="match status" value="1"/>
</dbReference>
<organism evidence="10 11">
    <name type="scientific">Mizuhopecten yessoensis</name>
    <name type="common">Japanese scallop</name>
    <name type="synonym">Patinopecten yessoensis</name>
    <dbReference type="NCBI Taxonomy" id="6573"/>
    <lineage>
        <taxon>Eukaryota</taxon>
        <taxon>Metazoa</taxon>
        <taxon>Spiralia</taxon>
        <taxon>Lophotrochozoa</taxon>
        <taxon>Mollusca</taxon>
        <taxon>Bivalvia</taxon>
        <taxon>Autobranchia</taxon>
        <taxon>Pteriomorphia</taxon>
        <taxon>Pectinida</taxon>
        <taxon>Pectinoidea</taxon>
        <taxon>Pectinidae</taxon>
        <taxon>Mizuhopecten</taxon>
    </lineage>
</organism>
<evidence type="ECO:0000256" key="3">
    <source>
        <dbReference type="ARBA" id="ARBA00022729"/>
    </source>
</evidence>
<dbReference type="SUPFAM" id="SSF57610">
    <property type="entry name" value="Thyroglobulin type-1 domain"/>
    <property type="match status" value="1"/>
</dbReference>
<dbReference type="Pfam" id="PF10591">
    <property type="entry name" value="SPARC_Ca_bdg"/>
    <property type="match status" value="1"/>
</dbReference>
<evidence type="ECO:0000256" key="1">
    <source>
        <dbReference type="ARBA" id="ARBA00004613"/>
    </source>
</evidence>
<evidence type="ECO:0000313" key="11">
    <source>
        <dbReference type="Proteomes" id="UP000242188"/>
    </source>
</evidence>
<gene>
    <name evidence="10" type="ORF">KP79_PYT05667</name>
</gene>
<evidence type="ECO:0000256" key="8">
    <source>
        <dbReference type="SAM" id="SignalP"/>
    </source>
</evidence>
<dbReference type="PANTHER" id="PTHR13866:SF14">
    <property type="entry name" value="BM-40"/>
    <property type="match status" value="1"/>
</dbReference>
<dbReference type="OrthoDB" id="8875634at2759"/>
<keyword evidence="3 8" id="KW-0732">Signal</keyword>
<dbReference type="Proteomes" id="UP000242188">
    <property type="component" value="Unassembled WGS sequence"/>
</dbReference>
<keyword evidence="4" id="KW-0106">Calcium</keyword>
<dbReference type="Gene3D" id="1.10.238.10">
    <property type="entry name" value="EF-hand"/>
    <property type="match status" value="1"/>
</dbReference>
<dbReference type="CDD" id="cd00191">
    <property type="entry name" value="TY"/>
    <property type="match status" value="1"/>
</dbReference>
<evidence type="ECO:0000313" key="10">
    <source>
        <dbReference type="EMBL" id="OWF51859.1"/>
    </source>
</evidence>
<dbReference type="PROSITE" id="PS51162">
    <property type="entry name" value="THYROGLOBULIN_1_2"/>
    <property type="match status" value="1"/>
</dbReference>
<comment type="caution">
    <text evidence="7">Lacks conserved residue(s) required for the propagation of feature annotation.</text>
</comment>
<dbReference type="InterPro" id="IPR019577">
    <property type="entry name" value="SPARC/Testican_Ca-bd-dom"/>
</dbReference>
<protein>
    <submittedName>
        <fullName evidence="10">Testican-2</fullName>
    </submittedName>
</protein>
<dbReference type="InterPro" id="IPR011992">
    <property type="entry name" value="EF-hand-dom_pair"/>
</dbReference>
<dbReference type="GO" id="GO:0050840">
    <property type="term" value="F:extracellular matrix binding"/>
    <property type="evidence" value="ECO:0007669"/>
    <property type="project" value="TreeGrafter"/>
</dbReference>
<feature type="domain" description="Thyroglobulin type-1" evidence="9">
    <location>
        <begin position="334"/>
        <end position="396"/>
    </location>
</feature>
<reference evidence="10 11" key="1">
    <citation type="journal article" date="2017" name="Nat. Ecol. Evol.">
        <title>Scallop genome provides insights into evolution of bilaterian karyotype and development.</title>
        <authorList>
            <person name="Wang S."/>
            <person name="Zhang J."/>
            <person name="Jiao W."/>
            <person name="Li J."/>
            <person name="Xun X."/>
            <person name="Sun Y."/>
            <person name="Guo X."/>
            <person name="Huan P."/>
            <person name="Dong B."/>
            <person name="Zhang L."/>
            <person name="Hu X."/>
            <person name="Sun X."/>
            <person name="Wang J."/>
            <person name="Zhao C."/>
            <person name="Wang Y."/>
            <person name="Wang D."/>
            <person name="Huang X."/>
            <person name="Wang R."/>
            <person name="Lv J."/>
            <person name="Li Y."/>
            <person name="Zhang Z."/>
            <person name="Liu B."/>
            <person name="Lu W."/>
            <person name="Hui Y."/>
            <person name="Liang J."/>
            <person name="Zhou Z."/>
            <person name="Hou R."/>
            <person name="Li X."/>
            <person name="Liu Y."/>
            <person name="Li H."/>
            <person name="Ning X."/>
            <person name="Lin Y."/>
            <person name="Zhao L."/>
            <person name="Xing Q."/>
            <person name="Dou J."/>
            <person name="Li Y."/>
            <person name="Mao J."/>
            <person name="Guo H."/>
            <person name="Dou H."/>
            <person name="Li T."/>
            <person name="Mu C."/>
            <person name="Jiang W."/>
            <person name="Fu Q."/>
            <person name="Fu X."/>
            <person name="Miao Y."/>
            <person name="Liu J."/>
            <person name="Yu Q."/>
            <person name="Li R."/>
            <person name="Liao H."/>
            <person name="Li X."/>
            <person name="Kong Y."/>
            <person name="Jiang Z."/>
            <person name="Chourrout D."/>
            <person name="Li R."/>
            <person name="Bao Z."/>
        </authorList>
    </citation>
    <scope>NUCLEOTIDE SEQUENCE [LARGE SCALE GENOMIC DNA]</scope>
    <source>
        <strain evidence="10 11">PY_sf001</strain>
    </source>
</reference>
<dbReference type="AlphaFoldDB" id="A0A210QT18"/>
<keyword evidence="2" id="KW-0964">Secreted</keyword>
<evidence type="ECO:0000259" key="9">
    <source>
        <dbReference type="PROSITE" id="PS51162"/>
    </source>
</evidence>
<comment type="caution">
    <text evidence="10">The sequence shown here is derived from an EMBL/GenBank/DDBJ whole genome shotgun (WGS) entry which is preliminary data.</text>
</comment>
<evidence type="ECO:0000256" key="6">
    <source>
        <dbReference type="ARBA" id="ARBA00023180"/>
    </source>
</evidence>
<name>A0A210QT18_MIZYE</name>
<accession>A0A210QT18</accession>
<dbReference type="Gene3D" id="4.10.800.10">
    <property type="entry name" value="Thyroglobulin type-1"/>
    <property type="match status" value="1"/>
</dbReference>
<dbReference type="InterPro" id="IPR036857">
    <property type="entry name" value="Thyroglobulin_1_sf"/>
</dbReference>
<proteinExistence type="predicted"/>
<evidence type="ECO:0000256" key="7">
    <source>
        <dbReference type="PROSITE-ProRule" id="PRU00500"/>
    </source>
</evidence>
<feature type="chain" id="PRO_5013097938" evidence="8">
    <location>
        <begin position="22"/>
        <end position="409"/>
    </location>
</feature>